<dbReference type="PROSITE" id="PS51257">
    <property type="entry name" value="PROKAR_LIPOPROTEIN"/>
    <property type="match status" value="1"/>
</dbReference>
<organism evidence="1 2">
    <name type="scientific">Thalassotalea eurytherma</name>
    <dbReference type="NCBI Taxonomy" id="1144278"/>
    <lineage>
        <taxon>Bacteria</taxon>
        <taxon>Pseudomonadati</taxon>
        <taxon>Pseudomonadota</taxon>
        <taxon>Gammaproteobacteria</taxon>
        <taxon>Alteromonadales</taxon>
        <taxon>Colwelliaceae</taxon>
        <taxon>Thalassotalea</taxon>
    </lineage>
</organism>
<protein>
    <recommendedName>
        <fullName evidence="3">Lipoprotein</fullName>
    </recommendedName>
</protein>
<reference evidence="1 2" key="1">
    <citation type="submission" date="2023-03" db="EMBL/GenBank/DDBJ databases">
        <title>Draft genome sequence of Thalassotalea eurytherma JCM 18482T.</title>
        <authorList>
            <person name="Sawabe T."/>
        </authorList>
    </citation>
    <scope>NUCLEOTIDE SEQUENCE [LARGE SCALE GENOMIC DNA]</scope>
    <source>
        <strain evidence="1 2">JCM 18482</strain>
    </source>
</reference>
<sequence length="150" mass="16901">MNKLKTLIIAVCFLVTGCGEKSYSTLDNGKSYCLNAKVTCQQIKESHSLEIRASVEQVVPENPFTVLLSFSDIDQVQNVTGYLEGVSMYMGKIPLLFEPDKNNEMYFSNAFVGSCSDPTMHWRIVIDVQYVDEAGQVSTIQFVDNFYSQR</sequence>
<evidence type="ECO:0000313" key="2">
    <source>
        <dbReference type="Proteomes" id="UP001157133"/>
    </source>
</evidence>
<name>A0ABQ6H286_9GAMM</name>
<keyword evidence="2" id="KW-1185">Reference proteome</keyword>
<evidence type="ECO:0008006" key="3">
    <source>
        <dbReference type="Google" id="ProtNLM"/>
    </source>
</evidence>
<accession>A0ABQ6H286</accession>
<comment type="caution">
    <text evidence="1">The sequence shown here is derived from an EMBL/GenBank/DDBJ whole genome shotgun (WGS) entry which is preliminary data.</text>
</comment>
<dbReference type="EMBL" id="BSSU01000008">
    <property type="protein sequence ID" value="GLX82298.1"/>
    <property type="molecule type" value="Genomic_DNA"/>
</dbReference>
<dbReference type="Proteomes" id="UP001157133">
    <property type="component" value="Unassembled WGS sequence"/>
</dbReference>
<evidence type="ECO:0000313" key="1">
    <source>
        <dbReference type="EMBL" id="GLX82298.1"/>
    </source>
</evidence>
<gene>
    <name evidence="1" type="ORF">theurythT_17500</name>
</gene>
<proteinExistence type="predicted"/>
<dbReference type="RefSeq" id="WP_284207657.1">
    <property type="nucleotide sequence ID" value="NZ_BSSU01000008.1"/>
</dbReference>